<comment type="caution">
    <text evidence="1">The sequence shown here is derived from an EMBL/GenBank/DDBJ whole genome shotgun (WGS) entry which is preliminary data.</text>
</comment>
<organism evidence="1 2">
    <name type="scientific">Phaseolus coccineus</name>
    <name type="common">Scarlet runner bean</name>
    <name type="synonym">Phaseolus multiflorus</name>
    <dbReference type="NCBI Taxonomy" id="3886"/>
    <lineage>
        <taxon>Eukaryota</taxon>
        <taxon>Viridiplantae</taxon>
        <taxon>Streptophyta</taxon>
        <taxon>Embryophyta</taxon>
        <taxon>Tracheophyta</taxon>
        <taxon>Spermatophyta</taxon>
        <taxon>Magnoliopsida</taxon>
        <taxon>eudicotyledons</taxon>
        <taxon>Gunneridae</taxon>
        <taxon>Pentapetalae</taxon>
        <taxon>rosids</taxon>
        <taxon>fabids</taxon>
        <taxon>Fabales</taxon>
        <taxon>Fabaceae</taxon>
        <taxon>Papilionoideae</taxon>
        <taxon>50 kb inversion clade</taxon>
        <taxon>NPAAA clade</taxon>
        <taxon>indigoferoid/millettioid clade</taxon>
        <taxon>Phaseoleae</taxon>
        <taxon>Phaseolus</taxon>
    </lineage>
</organism>
<dbReference type="EMBL" id="JAYMYR010000004">
    <property type="protein sequence ID" value="KAK7369661.1"/>
    <property type="molecule type" value="Genomic_DNA"/>
</dbReference>
<name>A0AAN9NB17_PHACN</name>
<keyword evidence="2" id="KW-1185">Reference proteome</keyword>
<evidence type="ECO:0000313" key="1">
    <source>
        <dbReference type="EMBL" id="KAK7369661.1"/>
    </source>
</evidence>
<proteinExistence type="predicted"/>
<gene>
    <name evidence="1" type="ORF">VNO80_11703</name>
</gene>
<protein>
    <submittedName>
        <fullName evidence="1">Uncharacterized protein</fullName>
    </submittedName>
</protein>
<accession>A0AAN9NB17</accession>
<evidence type="ECO:0000313" key="2">
    <source>
        <dbReference type="Proteomes" id="UP001374584"/>
    </source>
</evidence>
<dbReference type="AlphaFoldDB" id="A0AAN9NB17"/>
<sequence>MLENKISTLDAALEVAKDEISKSFVEGFNGALKQFQVVQPNVDTSMFDPFKSVIDGKIVTMRTNSGPSLFEKLFNIFQFDQSSGQTNLSLGRIVLCPPDPYRAEDLLGDP</sequence>
<dbReference type="Proteomes" id="UP001374584">
    <property type="component" value="Unassembled WGS sequence"/>
</dbReference>
<reference evidence="1 2" key="1">
    <citation type="submission" date="2024-01" db="EMBL/GenBank/DDBJ databases">
        <title>The genomes of 5 underutilized Papilionoideae crops provide insights into root nodulation and disease resistanc.</title>
        <authorList>
            <person name="Jiang F."/>
        </authorList>
    </citation>
    <scope>NUCLEOTIDE SEQUENCE [LARGE SCALE GENOMIC DNA]</scope>
    <source>
        <strain evidence="1">JINMINGXINNONG_FW02</strain>
        <tissue evidence="1">Leaves</tissue>
    </source>
</reference>